<dbReference type="AlphaFoldDB" id="A0A316XGS4"/>
<organism evidence="2 3">
    <name type="scientific">Chryseobacterium phosphatilyticum</name>
    <dbReference type="NCBI Taxonomy" id="475075"/>
    <lineage>
        <taxon>Bacteria</taxon>
        <taxon>Pseudomonadati</taxon>
        <taxon>Bacteroidota</taxon>
        <taxon>Flavobacteriia</taxon>
        <taxon>Flavobacteriales</taxon>
        <taxon>Weeksellaceae</taxon>
        <taxon>Chryseobacterium group</taxon>
        <taxon>Chryseobacterium</taxon>
    </lineage>
</organism>
<feature type="transmembrane region" description="Helical" evidence="1">
    <location>
        <begin position="161"/>
        <end position="180"/>
    </location>
</feature>
<evidence type="ECO:0000313" key="2">
    <source>
        <dbReference type="EMBL" id="PWN71383.1"/>
    </source>
</evidence>
<dbReference type="RefSeq" id="WP_109710036.1">
    <property type="nucleotide sequence ID" value="NZ_PPED02000001.1"/>
</dbReference>
<comment type="caution">
    <text evidence="2">The sequence shown here is derived from an EMBL/GenBank/DDBJ whole genome shotgun (WGS) entry which is preliminary data.</text>
</comment>
<feature type="transmembrane region" description="Helical" evidence="1">
    <location>
        <begin position="128"/>
        <end position="149"/>
    </location>
</feature>
<keyword evidence="1" id="KW-0472">Membrane</keyword>
<keyword evidence="1" id="KW-1133">Transmembrane helix</keyword>
<sequence length="188" mass="20734">MNSNKTILTGILFLAAVMAKAETIQTVRTPISPGEKWLAMTPILFFILVLFLVFIKLRKDKVSFKDLLLDKDAEVEIETQKTNQIATLVNTMQAAENLMPDAKVQINKIVEDIATGNETKNNSSISRFLAFISGLVSVGLASVITSFYMWNFFDDGKSLNLNELLTVLLSLGIGVIPYAFNKIGSAIK</sequence>
<dbReference type="OrthoDB" id="1263926at2"/>
<reference evidence="2 3" key="1">
    <citation type="submission" date="2018-04" db="EMBL/GenBank/DDBJ databases">
        <title>Draft Genome Sequence of Phosphate-Solubilizing Chryseobacterium sp. ISE14 that is a Biocontrol and Plant Growth-Promoting Rhizobacterium Isolated from Cucumber.</title>
        <authorList>
            <person name="Jeong J.-J."/>
            <person name="Sang M.K."/>
            <person name="Choi I.-G."/>
            <person name="Kim K.D."/>
        </authorList>
    </citation>
    <scope>NUCLEOTIDE SEQUENCE [LARGE SCALE GENOMIC DNA]</scope>
    <source>
        <strain evidence="2 3">ISE14</strain>
    </source>
</reference>
<dbReference type="Proteomes" id="UP000236594">
    <property type="component" value="Unassembled WGS sequence"/>
</dbReference>
<evidence type="ECO:0000313" key="3">
    <source>
        <dbReference type="Proteomes" id="UP000236594"/>
    </source>
</evidence>
<keyword evidence="1" id="KW-0812">Transmembrane</keyword>
<name>A0A316XGS4_9FLAO</name>
<keyword evidence="3" id="KW-1185">Reference proteome</keyword>
<accession>A0A316XGS4</accession>
<evidence type="ECO:0000256" key="1">
    <source>
        <dbReference type="SAM" id="Phobius"/>
    </source>
</evidence>
<protein>
    <submittedName>
        <fullName evidence="2">Uncharacterized protein</fullName>
    </submittedName>
</protein>
<proteinExistence type="predicted"/>
<dbReference type="EMBL" id="PPED02000001">
    <property type="protein sequence ID" value="PWN71383.1"/>
    <property type="molecule type" value="Genomic_DNA"/>
</dbReference>
<gene>
    <name evidence="2" type="ORF">C1631_001805</name>
</gene>
<feature type="transmembrane region" description="Helical" evidence="1">
    <location>
        <begin position="37"/>
        <end position="55"/>
    </location>
</feature>